<feature type="transmembrane region" description="Helical" evidence="1">
    <location>
        <begin position="155"/>
        <end position="171"/>
    </location>
</feature>
<sequence length="869" mass="97693">MKNQSCIGSGAKKYGYIPVLTALFVILISISIPQGAIFGSHTDWLSQHVTLAETIRSACLEQHTLLPSWIDLGGGSNGYMFSYYGFLRPDILIGCLLPQVSMPHILIGYMLAIYLASVLLCYIWLTGENIRPVFAFTGSVIFMTAGCFFHMHRQIMFVNYLPFLLAAFLCIRRKRIRILPIFLTLICLSSFYFAISSFAAVGWYWYQQEAPLIKNGAHWKRSLLKSIFSRGSFLPRYMVVVITAVGISAALLLPTALVLTEHRRNSGGMSLMSLLELFAPNPVMNNILFNEYGMGLSFVCLYAILAGLIRKGFRRDSFLFLLLGIFGVFSWILNGTLYARPKILIPFMPLVVLHCVRYWQEMLPPIREYTVHMPFKRLPLFPFVIIFPAGLLWFSQPQFPWLMAEAVLLLGFCVICNRKTGHSHRSSSEQDAGTPLPRLGHRLMPRRNSRFRFWLLPRLDSLFFCRLLPLVLLMAPVGLYLTTASTEEWVYSKEIDAGFTKDELKDIDMDPLYHFDSMTEPLISANELPKSGMTRSTMYSSITNQSYSSLYYDTLLTPIRINNRVALLTSDNPFLFRQLGVRYLETDTDHIPAGYHVIAQRGDSVIAENENVLPRAYFTRDLPDESVITSEKLREYTPGLSAGHIPDGLTVKKNGDTYEITAEKSCTLHITITNPSPGDIVLLNFEVERLTHDAVIIDINGIRNKLSASLAAYPNGNDCFHYQFSTDLEHGVTQLSITFSKGHYILRNPQWQLFGKELLDNEEYTPLTLDTDSTFNVMSGTVTADSSGYLSTSIPLQRGLQILVDGRPAELIPVNKAFAGVALSEGTHHIGICFSPPGKTVGCAISLLSMSGYGIWILMKKISKRGKSK</sequence>
<feature type="transmembrane region" description="Helical" evidence="1">
    <location>
        <begin position="237"/>
        <end position="259"/>
    </location>
</feature>
<evidence type="ECO:0000256" key="1">
    <source>
        <dbReference type="SAM" id="Phobius"/>
    </source>
</evidence>
<feature type="transmembrane region" description="Helical" evidence="1">
    <location>
        <begin position="132"/>
        <end position="149"/>
    </location>
</feature>
<keyword evidence="1" id="KW-0472">Membrane</keyword>
<reference evidence="2" key="2">
    <citation type="submission" date="2021-04" db="EMBL/GenBank/DDBJ databases">
        <authorList>
            <person name="Gilroy R."/>
        </authorList>
    </citation>
    <scope>NUCLEOTIDE SEQUENCE</scope>
    <source>
        <strain evidence="2">ChiSjej2B20-11307</strain>
    </source>
</reference>
<evidence type="ECO:0000313" key="3">
    <source>
        <dbReference type="Proteomes" id="UP000824223"/>
    </source>
</evidence>
<name>A0A9D2KHZ2_9FIRM</name>
<feature type="transmembrane region" description="Helical" evidence="1">
    <location>
        <begin position="178"/>
        <end position="206"/>
    </location>
</feature>
<protein>
    <submittedName>
        <fullName evidence="2">YfhO family protein</fullName>
    </submittedName>
</protein>
<feature type="transmembrane region" description="Helical" evidence="1">
    <location>
        <begin position="289"/>
        <end position="309"/>
    </location>
</feature>
<feature type="transmembrane region" description="Helical" evidence="1">
    <location>
        <begin position="401"/>
        <end position="417"/>
    </location>
</feature>
<feature type="transmembrane region" description="Helical" evidence="1">
    <location>
        <begin position="14"/>
        <end position="37"/>
    </location>
</feature>
<dbReference type="PANTHER" id="PTHR38454:SF1">
    <property type="entry name" value="INTEGRAL MEMBRANE PROTEIN"/>
    <property type="match status" value="1"/>
</dbReference>
<comment type="caution">
    <text evidence="2">The sequence shown here is derived from an EMBL/GenBank/DDBJ whole genome shotgun (WGS) entry which is preliminary data.</text>
</comment>
<keyword evidence="1" id="KW-0812">Transmembrane</keyword>
<feature type="transmembrane region" description="Helical" evidence="1">
    <location>
        <begin position="318"/>
        <end position="337"/>
    </location>
</feature>
<accession>A0A9D2KHZ2</accession>
<evidence type="ECO:0000313" key="2">
    <source>
        <dbReference type="EMBL" id="HJA06284.1"/>
    </source>
</evidence>
<feature type="transmembrane region" description="Helical" evidence="1">
    <location>
        <begin position="379"/>
        <end position="395"/>
    </location>
</feature>
<dbReference type="PANTHER" id="PTHR38454">
    <property type="entry name" value="INTEGRAL MEMBRANE PROTEIN-RELATED"/>
    <property type="match status" value="1"/>
</dbReference>
<proteinExistence type="predicted"/>
<dbReference type="Proteomes" id="UP000824223">
    <property type="component" value="Unassembled WGS sequence"/>
</dbReference>
<dbReference type="Pfam" id="PF09586">
    <property type="entry name" value="YfhO"/>
    <property type="match status" value="2"/>
</dbReference>
<feature type="transmembrane region" description="Helical" evidence="1">
    <location>
        <begin position="106"/>
        <end position="125"/>
    </location>
</feature>
<dbReference type="InterPro" id="IPR018580">
    <property type="entry name" value="Uncharacterised_YfhO"/>
</dbReference>
<keyword evidence="1" id="KW-1133">Transmembrane helix</keyword>
<organism evidence="2 3">
    <name type="scientific">Candidatus Mediterraneibacter pullicola</name>
    <dbReference type="NCBI Taxonomy" id="2838682"/>
    <lineage>
        <taxon>Bacteria</taxon>
        <taxon>Bacillati</taxon>
        <taxon>Bacillota</taxon>
        <taxon>Clostridia</taxon>
        <taxon>Lachnospirales</taxon>
        <taxon>Lachnospiraceae</taxon>
        <taxon>Mediterraneibacter</taxon>
    </lineage>
</organism>
<gene>
    <name evidence="2" type="ORF">H9798_03930</name>
</gene>
<dbReference type="AlphaFoldDB" id="A0A9D2KHZ2"/>
<reference evidence="2" key="1">
    <citation type="journal article" date="2021" name="PeerJ">
        <title>Extensive microbial diversity within the chicken gut microbiome revealed by metagenomics and culture.</title>
        <authorList>
            <person name="Gilroy R."/>
            <person name="Ravi A."/>
            <person name="Getino M."/>
            <person name="Pursley I."/>
            <person name="Horton D.L."/>
            <person name="Alikhan N.F."/>
            <person name="Baker D."/>
            <person name="Gharbi K."/>
            <person name="Hall N."/>
            <person name="Watson M."/>
            <person name="Adriaenssens E.M."/>
            <person name="Foster-Nyarko E."/>
            <person name="Jarju S."/>
            <person name="Secka A."/>
            <person name="Antonio M."/>
            <person name="Oren A."/>
            <person name="Chaudhuri R.R."/>
            <person name="La Ragione R."/>
            <person name="Hildebrand F."/>
            <person name="Pallen M.J."/>
        </authorList>
    </citation>
    <scope>NUCLEOTIDE SEQUENCE</scope>
    <source>
        <strain evidence="2">ChiSjej2B20-11307</strain>
    </source>
</reference>
<dbReference type="EMBL" id="DXAK01000017">
    <property type="protein sequence ID" value="HJA06284.1"/>
    <property type="molecule type" value="Genomic_DNA"/>
</dbReference>
<feature type="transmembrane region" description="Helical" evidence="1">
    <location>
        <begin position="459"/>
        <end position="481"/>
    </location>
</feature>